<feature type="domain" description="DJ-1/PfpI" evidence="2">
    <location>
        <begin position="16"/>
        <end position="173"/>
    </location>
</feature>
<dbReference type="InterPro" id="IPR052158">
    <property type="entry name" value="INH-QAR"/>
</dbReference>
<protein>
    <submittedName>
        <fullName evidence="3">Isonitrile hydratase</fullName>
        <ecNumber evidence="3">4.2.1.103</ecNumber>
    </submittedName>
</protein>
<accession>A0A3B0LXC7</accession>
<evidence type="ECO:0000256" key="1">
    <source>
        <dbReference type="SAM" id="Phobius"/>
    </source>
</evidence>
<keyword evidence="3" id="KW-0456">Lyase</keyword>
<name>A0A3B0LXC7_9GAMM</name>
<dbReference type="CDD" id="cd03139">
    <property type="entry name" value="GATase1_PfpI_2"/>
    <property type="match status" value="1"/>
</dbReference>
<organism evidence="3">
    <name type="scientific">Arsenophonus endosymbiont of Trialeurodes vaporariorum</name>
    <dbReference type="NCBI Taxonomy" id="235567"/>
    <lineage>
        <taxon>Bacteria</taxon>
        <taxon>Pseudomonadati</taxon>
        <taxon>Pseudomonadota</taxon>
        <taxon>Gammaproteobacteria</taxon>
        <taxon>Enterobacterales</taxon>
        <taxon>Morganellaceae</taxon>
        <taxon>Arsenophonus</taxon>
    </lineage>
</organism>
<dbReference type="GO" id="GO:0050549">
    <property type="term" value="F:cyclohexyl-isocyanide hydratase activity"/>
    <property type="evidence" value="ECO:0007669"/>
    <property type="project" value="UniProtKB-EC"/>
</dbReference>
<proteinExistence type="predicted"/>
<dbReference type="EC" id="4.2.1.103" evidence="3"/>
<dbReference type="EMBL" id="UFQR01000003">
    <property type="protein sequence ID" value="SSW95255.1"/>
    <property type="molecule type" value="Genomic_DNA"/>
</dbReference>
<dbReference type="PANTHER" id="PTHR43130:SF2">
    <property type="entry name" value="DJ-1_PFPI DOMAIN-CONTAINING PROTEIN"/>
    <property type="match status" value="1"/>
</dbReference>
<evidence type="ECO:0000259" key="2">
    <source>
        <dbReference type="Pfam" id="PF01965"/>
    </source>
</evidence>
<feature type="transmembrane region" description="Helical" evidence="1">
    <location>
        <begin position="12"/>
        <end position="34"/>
    </location>
</feature>
<reference evidence="3" key="1">
    <citation type="submission" date="2018-04" db="EMBL/GenBank/DDBJ databases">
        <authorList>
            <person name="Go L.Y."/>
            <person name="Mitchell J.A."/>
        </authorList>
    </citation>
    <scope>NUCLEOTIDE SEQUENCE</scope>
    <source>
        <strain evidence="3">ARTV</strain>
    </source>
</reference>
<dbReference type="InterPro" id="IPR002818">
    <property type="entry name" value="DJ-1/PfpI"/>
</dbReference>
<dbReference type="InterPro" id="IPR029062">
    <property type="entry name" value="Class_I_gatase-like"/>
</dbReference>
<evidence type="ECO:0000313" key="3">
    <source>
        <dbReference type="EMBL" id="SSW95255.1"/>
    </source>
</evidence>
<gene>
    <name evidence="3" type="primary">inhA</name>
    <name evidence="3" type="ORF">ARTV_1002</name>
</gene>
<dbReference type="GO" id="GO:0006355">
    <property type="term" value="P:regulation of DNA-templated transcription"/>
    <property type="evidence" value="ECO:0007669"/>
    <property type="project" value="TreeGrafter"/>
</dbReference>
<dbReference type="Pfam" id="PF01965">
    <property type="entry name" value="DJ-1_PfpI"/>
    <property type="match status" value="1"/>
</dbReference>
<dbReference type="SUPFAM" id="SSF52317">
    <property type="entry name" value="Class I glutamine amidotransferase-like"/>
    <property type="match status" value="1"/>
</dbReference>
<keyword evidence="1" id="KW-0812">Transmembrane</keyword>
<dbReference type="Gene3D" id="3.40.50.880">
    <property type="match status" value="1"/>
</dbReference>
<dbReference type="PANTHER" id="PTHR43130">
    <property type="entry name" value="ARAC-FAMILY TRANSCRIPTIONAL REGULATOR"/>
    <property type="match status" value="1"/>
</dbReference>
<keyword evidence="1" id="KW-0472">Membrane</keyword>
<keyword evidence="1" id="KW-1133">Transmembrane helix</keyword>
<sequence length="256" mass="28768">MKEGKITTEKKDLVFAFVLFPGMTLLDIIGPATLLQNQGFTIEYVWHDKQPISTEINCVTLTPTTIFYELDAVDILCITGSHNPFPALNDTKMLKWIHKVGQNAKYITRVCNGSMFLAAVNLLDNYRSSVHWSCNEFLAKLGTTVSNERVTIDRNRISGGGVTADIDFGLRILSIIKSETDAKVMQLLTQYDPQPPFQSGNPATAEPEIVNIACNNIKTSFETDTPDYLEILERAIERKKDFINNQIIYSIMLNII</sequence>
<dbReference type="AlphaFoldDB" id="A0A3B0LXC7"/>